<feature type="transmembrane region" description="Helical" evidence="10">
    <location>
        <begin position="168"/>
        <end position="191"/>
    </location>
</feature>
<dbReference type="GO" id="GO:0015269">
    <property type="term" value="F:calcium-activated potassium channel activity"/>
    <property type="evidence" value="ECO:0007669"/>
    <property type="project" value="InterPro"/>
</dbReference>
<dbReference type="InterPro" id="IPR003930">
    <property type="entry name" value="K_chnl_Ca-activ_BK_bsu"/>
</dbReference>
<evidence type="ECO:0000313" key="11">
    <source>
        <dbReference type="Proteomes" id="UP001652583"/>
    </source>
</evidence>
<evidence type="ECO:0000256" key="1">
    <source>
        <dbReference type="ARBA" id="ARBA00004141"/>
    </source>
</evidence>
<evidence type="ECO:0000256" key="7">
    <source>
        <dbReference type="ARBA" id="ARBA00023180"/>
    </source>
</evidence>
<evidence type="ECO:0000256" key="6">
    <source>
        <dbReference type="ARBA" id="ARBA00023136"/>
    </source>
</evidence>
<feature type="region of interest" description="Disordered" evidence="9">
    <location>
        <begin position="1"/>
        <end position="153"/>
    </location>
</feature>
<evidence type="ECO:0000256" key="3">
    <source>
        <dbReference type="ARBA" id="ARBA00022692"/>
    </source>
</evidence>
<keyword evidence="8 12" id="KW-0407">Ion channel</keyword>
<dbReference type="RefSeq" id="XP_014926509.3">
    <property type="nucleotide sequence ID" value="XM_015071023.3"/>
</dbReference>
<dbReference type="KEGG" id="aju:106973881"/>
<accession>A0A6I9ZMM8</accession>
<name>A0A6I9ZMM8_ACIJB</name>
<feature type="compositionally biased region" description="Basic residues" evidence="9">
    <location>
        <begin position="17"/>
        <end position="34"/>
    </location>
</feature>
<evidence type="ECO:0000256" key="5">
    <source>
        <dbReference type="ARBA" id="ARBA00023065"/>
    </source>
</evidence>
<feature type="transmembrane region" description="Helical" evidence="10">
    <location>
        <begin position="323"/>
        <end position="343"/>
    </location>
</feature>
<keyword evidence="4 10" id="KW-1133">Transmembrane helix</keyword>
<evidence type="ECO:0000256" key="9">
    <source>
        <dbReference type="SAM" id="MobiDB-lite"/>
    </source>
</evidence>
<comment type="subcellular location">
    <subcellularLocation>
        <location evidence="1">Membrane</location>
        <topology evidence="1">Multi-pass membrane protein</topology>
    </subcellularLocation>
</comment>
<dbReference type="AlphaFoldDB" id="A0A6I9ZMM8"/>
<protein>
    <submittedName>
        <fullName evidence="12">Calcium-activated potassium channel subunit beta-3 isoform X1</fullName>
    </submittedName>
</protein>
<feature type="compositionally biased region" description="Low complexity" evidence="9">
    <location>
        <begin position="49"/>
        <end position="58"/>
    </location>
</feature>
<keyword evidence="6 10" id="KW-0472">Membrane</keyword>
<evidence type="ECO:0000256" key="10">
    <source>
        <dbReference type="SAM" id="Phobius"/>
    </source>
</evidence>
<keyword evidence="5" id="KW-0406">Ion transport</keyword>
<keyword evidence="7" id="KW-0325">Glycoprotein</keyword>
<proteinExistence type="predicted"/>
<sequence length="395" mass="44243">MGEGPASRHKTEAGFQFKRRRPVFHVLSRGRLRPHTAGPLFPHTHRDPGACPASPGAASRRRRPRRPSAGGGAAPLWPSRSRALLQGSPSPSRAPHALPARPQAQPWLPHSPPRSAPAPRTSGARRLGGEVTRTAFSASGRNRNIDHDDGDLPDVHKKLPSSAGEDRALLLGFAMMGFSVLMFFLFGITILKPFMLSIQREESNCTTIHTHITDDWMDCAFPCGVGCRGRGEYPCLQVFVNVTHSGQKALLHYNEEAVQINSKCFYIPKCHRDRNDLLNSVLDIKEFFDHKNGTPFSCFYSPDSQSEDVILIKKYDQMVTFHCLFWPSLTLLGGALIVGMVRLTQYLSLLCEKYSAALRDEIGGKVPYMEQHRFKLWSVGRDKERGRKILRQWPD</sequence>
<dbReference type="PANTHER" id="PTHR10258:SF4">
    <property type="entry name" value="CALCIUM-ACTIVATED POTASSIUM CHANNEL SUBUNIT BETA-3"/>
    <property type="match status" value="1"/>
</dbReference>
<dbReference type="GO" id="GO:0005513">
    <property type="term" value="P:detection of calcium ion"/>
    <property type="evidence" value="ECO:0007669"/>
    <property type="project" value="TreeGrafter"/>
</dbReference>
<evidence type="ECO:0000256" key="2">
    <source>
        <dbReference type="ARBA" id="ARBA00022448"/>
    </source>
</evidence>
<organism evidence="11 12">
    <name type="scientific">Acinonyx jubatus</name>
    <name type="common">Cheetah</name>
    <dbReference type="NCBI Taxonomy" id="32536"/>
    <lineage>
        <taxon>Eukaryota</taxon>
        <taxon>Metazoa</taxon>
        <taxon>Chordata</taxon>
        <taxon>Craniata</taxon>
        <taxon>Vertebrata</taxon>
        <taxon>Euteleostomi</taxon>
        <taxon>Mammalia</taxon>
        <taxon>Eutheria</taxon>
        <taxon>Laurasiatheria</taxon>
        <taxon>Carnivora</taxon>
        <taxon>Feliformia</taxon>
        <taxon>Felidae</taxon>
        <taxon>Felinae</taxon>
        <taxon>Acinonyx</taxon>
    </lineage>
</organism>
<dbReference type="PANTHER" id="PTHR10258">
    <property type="entry name" value="CALCIUM-ACTIVATED POTASSIUM CHANNEL SUBUNIT BETA"/>
    <property type="match status" value="1"/>
</dbReference>
<evidence type="ECO:0000313" key="12">
    <source>
        <dbReference type="RefSeq" id="XP_014926509.3"/>
    </source>
</evidence>
<reference evidence="12" key="1">
    <citation type="submission" date="2025-08" db="UniProtKB">
        <authorList>
            <consortium name="RefSeq"/>
        </authorList>
    </citation>
    <scope>IDENTIFICATION</scope>
    <source>
        <tissue evidence="12">Blood</tissue>
    </source>
</reference>
<dbReference type="GO" id="GO:0015459">
    <property type="term" value="F:potassium channel regulator activity"/>
    <property type="evidence" value="ECO:0007669"/>
    <property type="project" value="TreeGrafter"/>
</dbReference>
<evidence type="ECO:0000256" key="4">
    <source>
        <dbReference type="ARBA" id="ARBA00022989"/>
    </source>
</evidence>
<dbReference type="Proteomes" id="UP001652583">
    <property type="component" value="Chromosome C2"/>
</dbReference>
<dbReference type="GO" id="GO:0008076">
    <property type="term" value="C:voltage-gated potassium channel complex"/>
    <property type="evidence" value="ECO:0007669"/>
    <property type="project" value="TreeGrafter"/>
</dbReference>
<evidence type="ECO:0000256" key="8">
    <source>
        <dbReference type="ARBA" id="ARBA00023303"/>
    </source>
</evidence>
<dbReference type="GeneID" id="106973881"/>
<keyword evidence="11" id="KW-1185">Reference proteome</keyword>
<gene>
    <name evidence="12" type="primary">KCNMB3</name>
</gene>
<dbReference type="Pfam" id="PF03185">
    <property type="entry name" value="CaKB"/>
    <property type="match status" value="1"/>
</dbReference>
<keyword evidence="3 10" id="KW-0812">Transmembrane</keyword>
<keyword evidence="2" id="KW-0813">Transport</keyword>